<dbReference type="Proteomes" id="UP000050761">
    <property type="component" value="Unassembled WGS sequence"/>
</dbReference>
<organism evidence="4">
    <name type="scientific">Heligmosomoides polygyrus</name>
    <name type="common">Parasitic roundworm</name>
    <dbReference type="NCBI Taxonomy" id="6339"/>
    <lineage>
        <taxon>Eukaryota</taxon>
        <taxon>Metazoa</taxon>
        <taxon>Ecdysozoa</taxon>
        <taxon>Nematoda</taxon>
        <taxon>Chromadorea</taxon>
        <taxon>Rhabditida</taxon>
        <taxon>Rhabditina</taxon>
        <taxon>Rhabditomorpha</taxon>
        <taxon>Strongyloidea</taxon>
        <taxon>Heligmosomidae</taxon>
        <taxon>Heligmosomoides</taxon>
    </lineage>
</organism>
<dbReference type="Pfam" id="PF08621">
    <property type="entry name" value="RPAP1_N"/>
    <property type="match status" value="1"/>
</dbReference>
<protein>
    <submittedName>
        <fullName evidence="6">RPAP1_N domain-containing protein</fullName>
    </submittedName>
</protein>
<name>A0A3P8BG91_HELPZ</name>
<evidence type="ECO:0000259" key="2">
    <source>
        <dbReference type="Pfam" id="PF08621"/>
    </source>
</evidence>
<reference evidence="6" key="2">
    <citation type="submission" date="2019-09" db="UniProtKB">
        <authorList>
            <consortium name="WormBaseParasite"/>
        </authorList>
    </citation>
    <scope>IDENTIFICATION</scope>
</reference>
<dbReference type="AlphaFoldDB" id="A0A3P8BG91"/>
<accession>A0A3P8BG91</accession>
<feature type="domain" description="RPAP1 N-terminal" evidence="2">
    <location>
        <begin position="152"/>
        <end position="187"/>
    </location>
</feature>
<dbReference type="EMBL" id="UZAH01025867">
    <property type="protein sequence ID" value="VDO71925.1"/>
    <property type="molecule type" value="Genomic_DNA"/>
</dbReference>
<dbReference type="InterPro" id="IPR013930">
    <property type="entry name" value="RPAP1_N"/>
</dbReference>
<evidence type="ECO:0000259" key="3">
    <source>
        <dbReference type="Pfam" id="PF25766"/>
    </source>
</evidence>
<keyword evidence="5" id="KW-1185">Reference proteome</keyword>
<feature type="domain" description="RPAP1/MINIYO-like TPR repeats" evidence="3">
    <location>
        <begin position="330"/>
        <end position="442"/>
    </location>
</feature>
<reference evidence="4 5" key="1">
    <citation type="submission" date="2018-11" db="EMBL/GenBank/DDBJ databases">
        <authorList>
            <consortium name="Pathogen Informatics"/>
        </authorList>
    </citation>
    <scope>NUCLEOTIDE SEQUENCE [LARGE SCALE GENOMIC DNA]</scope>
</reference>
<dbReference type="PANTHER" id="PTHR21483">
    <property type="entry name" value="RNA POLYMERASE II-ASSOCIATED PROTEIN 1"/>
    <property type="match status" value="1"/>
</dbReference>
<dbReference type="GO" id="GO:0006366">
    <property type="term" value="P:transcription by RNA polymerase II"/>
    <property type="evidence" value="ECO:0007669"/>
    <property type="project" value="InterPro"/>
</dbReference>
<dbReference type="Pfam" id="PF25766">
    <property type="entry name" value="TPR_RPAP1"/>
    <property type="match status" value="1"/>
</dbReference>
<evidence type="ECO:0000256" key="1">
    <source>
        <dbReference type="SAM" id="MobiDB-lite"/>
    </source>
</evidence>
<dbReference type="InterPro" id="IPR057989">
    <property type="entry name" value="TPR_RPAP1/MINIYO-like"/>
</dbReference>
<proteinExistence type="predicted"/>
<feature type="region of interest" description="Disordered" evidence="1">
    <location>
        <begin position="195"/>
        <end position="223"/>
    </location>
</feature>
<dbReference type="InterPro" id="IPR039913">
    <property type="entry name" value="RPAP1/Rba50"/>
</dbReference>
<dbReference type="PANTHER" id="PTHR21483:SF18">
    <property type="entry name" value="RNA POLYMERASE II-ASSOCIATED PROTEIN 1"/>
    <property type="match status" value="1"/>
</dbReference>
<evidence type="ECO:0000313" key="4">
    <source>
        <dbReference type="EMBL" id="VDO71925.1"/>
    </source>
</evidence>
<gene>
    <name evidence="4" type="ORF">HPBE_LOCUS7359</name>
</gene>
<sequence>MEDRLFVKRPSAAETEDDILAMQAEWEARQSQSKKVCFMVVSDLKPMSELCCVRGLNCISVNLERNSDWLGSDHTDDLARQSFDKLQYSADDGFPEVLDLSAYYKYRNCYLHISKSFFAAEFDRLSGRLGRFFYIRDIHLFYFPGGGYFLIYLAGLGEEEISNLKNEIVEKIDKKAIEFLKNRYKKKTTKVDTTQPKVSKFKASRTAPLPTVESEPARGPIPPQPPVLQDMLDQLEVLDEYASRSDQEKYNRLATDAFQLDFTTKCLRSVAPRQQKNALKLFDNCKLSMPTSCVSMTIHCLRKSGDQTFFQFANGVNPLVEVFIDNFMIFSIRLALLWTLLLYEERPTAFLAFAEPNEVYVRLAEVLIIGPEMLADDVIASCYSRILVGYIQKAALAGRLCMRIDSRLAGLDAFMPFYEDLLVHFEQYSLGDVSFAKTLLIGSYLSSAVGDR</sequence>
<evidence type="ECO:0000313" key="6">
    <source>
        <dbReference type="WBParaSite" id="HPBE_0000735801-mRNA-1"/>
    </source>
</evidence>
<evidence type="ECO:0000313" key="5">
    <source>
        <dbReference type="Proteomes" id="UP000050761"/>
    </source>
</evidence>
<dbReference type="WBParaSite" id="HPBE_0000735801-mRNA-1">
    <property type="protein sequence ID" value="HPBE_0000735801-mRNA-1"/>
    <property type="gene ID" value="HPBE_0000735801"/>
</dbReference>
<dbReference type="OrthoDB" id="5853122at2759"/>